<dbReference type="GO" id="GO:0005829">
    <property type="term" value="C:cytosol"/>
    <property type="evidence" value="ECO:0007669"/>
    <property type="project" value="TreeGrafter"/>
</dbReference>
<keyword evidence="8" id="KW-0067">ATP-binding</keyword>
<dbReference type="EMBL" id="JACVVD010000008">
    <property type="protein sequence ID" value="MBD0382760.1"/>
    <property type="molecule type" value="Genomic_DNA"/>
</dbReference>
<dbReference type="Pfam" id="PF00370">
    <property type="entry name" value="FGGY_N"/>
    <property type="match status" value="1"/>
</dbReference>
<keyword evidence="17" id="KW-1185">Reference proteome</keyword>
<dbReference type="FunFam" id="3.30.420.40:FF:000008">
    <property type="entry name" value="Glycerol kinase"/>
    <property type="match status" value="1"/>
</dbReference>
<dbReference type="InterPro" id="IPR018483">
    <property type="entry name" value="Carb_kinase_FGGY_CS"/>
</dbReference>
<dbReference type="PANTHER" id="PTHR10196">
    <property type="entry name" value="SUGAR KINASE"/>
    <property type="match status" value="1"/>
</dbReference>
<evidence type="ECO:0000256" key="13">
    <source>
        <dbReference type="RuleBase" id="RU003733"/>
    </source>
</evidence>
<dbReference type="PROSITE" id="PS00445">
    <property type="entry name" value="FGGY_KINASES_2"/>
    <property type="match status" value="1"/>
</dbReference>
<dbReference type="GO" id="GO:0005524">
    <property type="term" value="F:ATP binding"/>
    <property type="evidence" value="ECO:0007669"/>
    <property type="project" value="UniProtKB-KW"/>
</dbReference>
<accession>A0A926KVK7</accession>
<dbReference type="InterPro" id="IPR018484">
    <property type="entry name" value="FGGY_N"/>
</dbReference>
<dbReference type="Pfam" id="PF02782">
    <property type="entry name" value="FGGY_C"/>
    <property type="match status" value="1"/>
</dbReference>
<evidence type="ECO:0000256" key="2">
    <source>
        <dbReference type="ARBA" id="ARBA00009156"/>
    </source>
</evidence>
<dbReference type="InterPro" id="IPR018485">
    <property type="entry name" value="FGGY_C"/>
</dbReference>
<dbReference type="NCBIfam" id="NF000756">
    <property type="entry name" value="PRK00047.1"/>
    <property type="match status" value="1"/>
</dbReference>
<dbReference type="SUPFAM" id="SSF53067">
    <property type="entry name" value="Actin-like ATPase domain"/>
    <property type="match status" value="2"/>
</dbReference>
<keyword evidence="6 13" id="KW-0418">Kinase</keyword>
<organism evidence="16 17">
    <name type="scientific">Paenibacillus sedimenti</name>
    <dbReference type="NCBI Taxonomy" id="2770274"/>
    <lineage>
        <taxon>Bacteria</taxon>
        <taxon>Bacillati</taxon>
        <taxon>Bacillota</taxon>
        <taxon>Bacilli</taxon>
        <taxon>Bacillales</taxon>
        <taxon>Paenibacillaceae</taxon>
        <taxon>Paenibacillus</taxon>
    </lineage>
</organism>
<dbReference type="GO" id="GO:0004370">
    <property type="term" value="F:glycerol kinase activity"/>
    <property type="evidence" value="ECO:0007669"/>
    <property type="project" value="UniProtKB-EC"/>
</dbReference>
<dbReference type="FunFam" id="3.30.420.40:FF:000007">
    <property type="entry name" value="Glycerol kinase"/>
    <property type="match status" value="1"/>
</dbReference>
<comment type="catalytic activity">
    <reaction evidence="10">
        <text>glycerol + ATP = sn-glycerol 3-phosphate + ADP + H(+)</text>
        <dbReference type="Rhea" id="RHEA:21644"/>
        <dbReference type="ChEBI" id="CHEBI:15378"/>
        <dbReference type="ChEBI" id="CHEBI:17754"/>
        <dbReference type="ChEBI" id="CHEBI:30616"/>
        <dbReference type="ChEBI" id="CHEBI:57597"/>
        <dbReference type="ChEBI" id="CHEBI:456216"/>
        <dbReference type="EC" id="2.7.1.30"/>
    </reaction>
</comment>
<dbReference type="GO" id="GO:0019563">
    <property type="term" value="P:glycerol catabolic process"/>
    <property type="evidence" value="ECO:0007669"/>
    <property type="project" value="TreeGrafter"/>
</dbReference>
<evidence type="ECO:0000256" key="8">
    <source>
        <dbReference type="ARBA" id="ARBA00022840"/>
    </source>
</evidence>
<dbReference type="InterPro" id="IPR043129">
    <property type="entry name" value="ATPase_NBD"/>
</dbReference>
<dbReference type="EC" id="2.7.1.30" evidence="3"/>
<dbReference type="RefSeq" id="WP_188176541.1">
    <property type="nucleotide sequence ID" value="NZ_JACVVD010000008.1"/>
</dbReference>
<sequence>MTGTFILAIDQSTSRTKALIVDRSGRIIARSEGGHKQSYPQPGWVEHDPIEIYNNVKITARQAFQSAGIEAGQLVALTITNQRETAVVWDRTTGLPVYPAIVWQCQRTADRCAALKAAGMEETVRAKTGLLLDPYFSATKWEWILEHAEDAKMKLVQGKLLAGTMDSWLLWKLTGGSVHATDYTNASRTSLFNIHTLEWDDELCHRFRVPAALLPEVKSSDEIFGYTQDPELFPEKIPISGIIGDSQAALFGNQCFDSGMAKATYGTGTSVLMNVGEKHIQPGNGLVTAIAWGMGGKITYALEAIIRTSGDTIKWVRDQLGLFSSFEEMEELLARTPNNEGVYLVPAFVGLGAPYWDPYARAAITGMSRGTGRAHIIRAALESIAYQVKDAVVLMQAESGIELKELRTDGGASDNTMLMQFQADMLERSVVKSEVAELSAMGSVYLGGLAVGFWLSLEEIKDRSQAYITYESKMQAEVREQHLAGWHRAVASVLGADNRDGGVENAV</sequence>
<comment type="subunit">
    <text evidence="12">Homotetramer and homodimer (in equilibrium).</text>
</comment>
<reference evidence="16" key="1">
    <citation type="submission" date="2020-09" db="EMBL/GenBank/DDBJ databases">
        <title>Draft Genome Sequence of Paenibacillus sp. WST5.</title>
        <authorList>
            <person name="Bao Z."/>
        </authorList>
    </citation>
    <scope>NUCLEOTIDE SEQUENCE</scope>
    <source>
        <strain evidence="16">WST5</strain>
    </source>
</reference>
<evidence type="ECO:0000256" key="7">
    <source>
        <dbReference type="ARBA" id="ARBA00022798"/>
    </source>
</evidence>
<proteinExistence type="inferred from homology"/>
<comment type="pathway">
    <text evidence="1">Polyol metabolism; glycerol degradation via glycerol kinase pathway; sn-glycerol 3-phosphate from glycerol: step 1/1.</text>
</comment>
<dbReference type="AlphaFoldDB" id="A0A926KVK7"/>
<evidence type="ECO:0000259" key="15">
    <source>
        <dbReference type="Pfam" id="PF02782"/>
    </source>
</evidence>
<evidence type="ECO:0000256" key="9">
    <source>
        <dbReference type="ARBA" id="ARBA00043149"/>
    </source>
</evidence>
<keyword evidence="7" id="KW-0319">Glycerol metabolism</keyword>
<dbReference type="GO" id="GO:0006072">
    <property type="term" value="P:glycerol-3-phosphate metabolic process"/>
    <property type="evidence" value="ECO:0007669"/>
    <property type="project" value="InterPro"/>
</dbReference>
<dbReference type="InterPro" id="IPR000577">
    <property type="entry name" value="Carb_kinase_FGGY"/>
</dbReference>
<gene>
    <name evidence="16" type="primary">glpK</name>
    <name evidence="16" type="ORF">ICC18_21810</name>
</gene>
<evidence type="ECO:0000256" key="6">
    <source>
        <dbReference type="ARBA" id="ARBA00022777"/>
    </source>
</evidence>
<dbReference type="CDD" id="cd07769">
    <property type="entry name" value="ASKHA_NBD_FGGY_GK"/>
    <property type="match status" value="1"/>
</dbReference>
<keyword evidence="5" id="KW-0547">Nucleotide-binding</keyword>
<evidence type="ECO:0000256" key="3">
    <source>
        <dbReference type="ARBA" id="ARBA00012099"/>
    </source>
</evidence>
<dbReference type="InterPro" id="IPR005999">
    <property type="entry name" value="Glycerol_kin"/>
</dbReference>
<protein>
    <recommendedName>
        <fullName evidence="3">glycerol kinase</fullName>
        <ecNumber evidence="3">2.7.1.30</ecNumber>
    </recommendedName>
    <alternativeName>
        <fullName evidence="9">ATP:glycerol 3-phosphotransferase</fullName>
    </alternativeName>
</protein>
<evidence type="ECO:0000256" key="11">
    <source>
        <dbReference type="ARBA" id="ARBA00054633"/>
    </source>
</evidence>
<feature type="domain" description="Carbohydrate kinase FGGY N-terminal" evidence="14">
    <location>
        <begin position="6"/>
        <end position="252"/>
    </location>
</feature>
<evidence type="ECO:0000256" key="1">
    <source>
        <dbReference type="ARBA" id="ARBA00005190"/>
    </source>
</evidence>
<dbReference type="Proteomes" id="UP000650466">
    <property type="component" value="Unassembled WGS sequence"/>
</dbReference>
<dbReference type="PROSITE" id="PS00933">
    <property type="entry name" value="FGGY_KINASES_1"/>
    <property type="match status" value="1"/>
</dbReference>
<evidence type="ECO:0000313" key="17">
    <source>
        <dbReference type="Proteomes" id="UP000650466"/>
    </source>
</evidence>
<comment type="similarity">
    <text evidence="2 13">Belongs to the FGGY kinase family.</text>
</comment>
<dbReference type="PANTHER" id="PTHR10196:SF69">
    <property type="entry name" value="GLYCEROL KINASE"/>
    <property type="match status" value="1"/>
</dbReference>
<dbReference type="NCBIfam" id="TIGR01311">
    <property type="entry name" value="glycerol_kin"/>
    <property type="match status" value="1"/>
</dbReference>
<comment type="caution">
    <text evidence="16">The sequence shown here is derived from an EMBL/GenBank/DDBJ whole genome shotgun (WGS) entry which is preliminary data.</text>
</comment>
<dbReference type="PIRSF" id="PIRSF000538">
    <property type="entry name" value="GlpK"/>
    <property type="match status" value="1"/>
</dbReference>
<name>A0A926KVK7_9BACL</name>
<dbReference type="Gene3D" id="3.30.420.40">
    <property type="match status" value="2"/>
</dbReference>
<evidence type="ECO:0000256" key="12">
    <source>
        <dbReference type="ARBA" id="ARBA00063665"/>
    </source>
</evidence>
<evidence type="ECO:0000313" key="16">
    <source>
        <dbReference type="EMBL" id="MBD0382760.1"/>
    </source>
</evidence>
<evidence type="ECO:0000256" key="10">
    <source>
        <dbReference type="ARBA" id="ARBA00052101"/>
    </source>
</evidence>
<evidence type="ECO:0000259" key="14">
    <source>
        <dbReference type="Pfam" id="PF00370"/>
    </source>
</evidence>
<feature type="domain" description="Carbohydrate kinase FGGY C-terminal" evidence="15">
    <location>
        <begin position="262"/>
        <end position="450"/>
    </location>
</feature>
<keyword evidence="4 13" id="KW-0808">Transferase</keyword>
<evidence type="ECO:0000256" key="5">
    <source>
        <dbReference type="ARBA" id="ARBA00022741"/>
    </source>
</evidence>
<evidence type="ECO:0000256" key="4">
    <source>
        <dbReference type="ARBA" id="ARBA00022679"/>
    </source>
</evidence>
<comment type="function">
    <text evidence="11">Key enzyme in the regulation of glycerol uptake and metabolism. Catalyzes the phosphorylation of glycerol to yield sn-glycerol 3-phosphate.</text>
</comment>